<comment type="caution">
    <text evidence="3">The sequence shown here is derived from an EMBL/GenBank/DDBJ whole genome shotgun (WGS) entry which is preliminary data.</text>
</comment>
<dbReference type="Pfam" id="PF12825">
    <property type="entry name" value="DUF3818"/>
    <property type="match status" value="1"/>
</dbReference>
<dbReference type="EMBL" id="NJES01000915">
    <property type="protein sequence ID" value="PHH68646.1"/>
    <property type="molecule type" value="Genomic_DNA"/>
</dbReference>
<evidence type="ECO:0000259" key="2">
    <source>
        <dbReference type="Pfam" id="PF12825"/>
    </source>
</evidence>
<dbReference type="Proteomes" id="UP000226431">
    <property type="component" value="Unassembled WGS sequence"/>
</dbReference>
<evidence type="ECO:0000313" key="4">
    <source>
        <dbReference type="Proteomes" id="UP000226431"/>
    </source>
</evidence>
<keyword evidence="4" id="KW-1185">Reference proteome</keyword>
<dbReference type="AlphaFoldDB" id="A0A2C5YLR2"/>
<dbReference type="STRING" id="2004952.A0A2C5YLR2"/>
<evidence type="ECO:0000256" key="1">
    <source>
        <dbReference type="SAM" id="MobiDB-lite"/>
    </source>
</evidence>
<organism evidence="3 4">
    <name type="scientific">Ophiocordyceps camponoti-rufipedis</name>
    <dbReference type="NCBI Taxonomy" id="2004952"/>
    <lineage>
        <taxon>Eukaryota</taxon>
        <taxon>Fungi</taxon>
        <taxon>Dikarya</taxon>
        <taxon>Ascomycota</taxon>
        <taxon>Pezizomycotina</taxon>
        <taxon>Sordariomycetes</taxon>
        <taxon>Hypocreomycetidae</taxon>
        <taxon>Hypocreales</taxon>
        <taxon>Ophiocordycipitaceae</taxon>
        <taxon>Ophiocordyceps</taxon>
    </lineage>
</organism>
<sequence length="436" mass="48658">MNQDESRDESRDDSQDERQTKMALRPEQRRALFDILTHHQTYAEIQAFRRPETVTNYGFPISKSSPDDDDDNKKKLGSGSAPVLQMLLTRFVLPLPGIRDLPGEFWSLVDELIDHITETEDFESFSPTVASAVDYIIIHLAGFVHSVLIRSAEGPYLIKLISQVHGLIPYKLLKQTLRVGNAATMMSGISRLLLAKLSVASVTNWFGLTQRADDGMNLVQRIVSLVLSWDAADFRKSADRVEKGKGGEDRPSDEVLAALRRHIFEAGCQAHEKARRESREASRSIVAQVLGPGLAGGLTEAQHSQCMEYYSSLWSVRDRDLISAALCRTPPDLFTQAVKDGMAAYDPMIRAVHTNVDLRQHLEATQGFIDDLLAASRAGGDGSPPVVGDYVRLLRRNRALLYRWLHALGRGCPEVRDELRGWANESIGRFRGTPEP</sequence>
<protein>
    <recommendedName>
        <fullName evidence="2">PX domain-containing protein</fullName>
    </recommendedName>
</protein>
<dbReference type="PANTHER" id="PTHR47185:SF2">
    <property type="entry name" value="FUNGAL PROTEIN"/>
    <property type="match status" value="1"/>
</dbReference>
<dbReference type="InterPro" id="IPR024554">
    <property type="entry name" value="LEC1-like_C"/>
</dbReference>
<reference evidence="3 4" key="1">
    <citation type="submission" date="2017-06" db="EMBL/GenBank/DDBJ databases">
        <title>Ant-infecting Ophiocordyceps genomes reveal a high diversity of potential behavioral manipulation genes and a possible major role for enterotoxins.</title>
        <authorList>
            <person name="De Bekker C."/>
            <person name="Evans H.C."/>
            <person name="Brachmann A."/>
            <person name="Hughes D.P."/>
        </authorList>
    </citation>
    <scope>NUCLEOTIDE SEQUENCE [LARGE SCALE GENOMIC DNA]</scope>
    <source>
        <strain evidence="3 4">Map16</strain>
    </source>
</reference>
<dbReference type="OrthoDB" id="2117459at2759"/>
<dbReference type="InterPro" id="IPR047168">
    <property type="entry name" value="LEC1-like"/>
</dbReference>
<feature type="region of interest" description="Disordered" evidence="1">
    <location>
        <begin position="58"/>
        <end position="77"/>
    </location>
</feature>
<feature type="region of interest" description="Disordered" evidence="1">
    <location>
        <begin position="1"/>
        <end position="26"/>
    </location>
</feature>
<evidence type="ECO:0000313" key="3">
    <source>
        <dbReference type="EMBL" id="PHH68646.1"/>
    </source>
</evidence>
<proteinExistence type="predicted"/>
<dbReference type="GO" id="GO:0035091">
    <property type="term" value="F:phosphatidylinositol binding"/>
    <property type="evidence" value="ECO:0007669"/>
    <property type="project" value="TreeGrafter"/>
</dbReference>
<gene>
    <name evidence="3" type="ORF">CDD80_7370</name>
</gene>
<dbReference type="PANTHER" id="PTHR47185">
    <property type="entry name" value="PX DOMAIN-CONTAINING PROTEIN YPR097W"/>
    <property type="match status" value="1"/>
</dbReference>
<feature type="domain" description="PX" evidence="2">
    <location>
        <begin position="111"/>
        <end position="312"/>
    </location>
</feature>
<accession>A0A2C5YLR2</accession>
<name>A0A2C5YLR2_9HYPO</name>